<dbReference type="SUPFAM" id="SSF53271">
    <property type="entry name" value="PRTase-like"/>
    <property type="match status" value="1"/>
</dbReference>
<dbReference type="Proteomes" id="UP000027037">
    <property type="component" value="Unassembled WGS sequence"/>
</dbReference>
<keyword evidence="2" id="KW-1185">Reference proteome</keyword>
<dbReference type="PATRIC" id="fig|1280946.3.peg.1835"/>
<name>A0A062U7Y2_9PROT</name>
<dbReference type="RefSeq" id="WP_034795997.1">
    <property type="nucleotide sequence ID" value="NZ_AWFF01000037.1"/>
</dbReference>
<dbReference type="EMBL" id="AWFF01000037">
    <property type="protein sequence ID" value="KCZ54392.1"/>
    <property type="molecule type" value="Genomic_DNA"/>
</dbReference>
<dbReference type="STRING" id="1280946.HY29_14130"/>
<dbReference type="OrthoDB" id="9804476at2"/>
<protein>
    <submittedName>
        <fullName evidence="1">Uncharacterized protein</fullName>
    </submittedName>
</protein>
<reference evidence="1 2" key="1">
    <citation type="journal article" date="2014" name="Antonie Van Leeuwenhoek">
        <title>Hyphomonas beringensis sp. nov. and Hyphomonas chukchiensis sp. nov., isolated from surface seawater of the Bering Sea and Chukchi Sea.</title>
        <authorList>
            <person name="Li C."/>
            <person name="Lai Q."/>
            <person name="Li G."/>
            <person name="Dong C."/>
            <person name="Wang J."/>
            <person name="Liao Y."/>
            <person name="Shao Z."/>
        </authorList>
    </citation>
    <scope>NUCLEOTIDE SEQUENCE [LARGE SCALE GENOMIC DNA]</scope>
    <source>
        <strain evidence="1 2">25B14_1</strain>
    </source>
</reference>
<comment type="caution">
    <text evidence="1">The sequence shown here is derived from an EMBL/GenBank/DDBJ whole genome shotgun (WGS) entry which is preliminary data.</text>
</comment>
<organism evidence="1 2">
    <name type="scientific">Hyphomonas beringensis</name>
    <dbReference type="NCBI Taxonomy" id="1280946"/>
    <lineage>
        <taxon>Bacteria</taxon>
        <taxon>Pseudomonadati</taxon>
        <taxon>Pseudomonadota</taxon>
        <taxon>Alphaproteobacteria</taxon>
        <taxon>Hyphomonadales</taxon>
        <taxon>Hyphomonadaceae</taxon>
        <taxon>Hyphomonas</taxon>
    </lineage>
</organism>
<evidence type="ECO:0000313" key="2">
    <source>
        <dbReference type="Proteomes" id="UP000027037"/>
    </source>
</evidence>
<dbReference type="Gene3D" id="3.40.50.1000">
    <property type="entry name" value="HAD superfamily/HAD-like"/>
    <property type="match status" value="1"/>
</dbReference>
<accession>A0A062U7Y2</accession>
<proteinExistence type="predicted"/>
<evidence type="ECO:0000313" key="1">
    <source>
        <dbReference type="EMBL" id="KCZ54392.1"/>
    </source>
</evidence>
<dbReference type="InterPro" id="IPR000836">
    <property type="entry name" value="PRTase_dom"/>
</dbReference>
<dbReference type="InterPro" id="IPR029057">
    <property type="entry name" value="PRTase-like"/>
</dbReference>
<dbReference type="InterPro" id="IPR023214">
    <property type="entry name" value="HAD_sf"/>
</dbReference>
<dbReference type="AlphaFoldDB" id="A0A062U7Y2"/>
<dbReference type="eggNOG" id="COG2236">
    <property type="taxonomic scope" value="Bacteria"/>
</dbReference>
<dbReference type="CDD" id="cd06223">
    <property type="entry name" value="PRTases_typeI"/>
    <property type="match status" value="1"/>
</dbReference>
<gene>
    <name evidence="1" type="ORF">HY29_14130</name>
</gene>
<sequence length="341" mass="38669">MNYRSLADMYDALTMGLGKLPDDIDLVVGIPRSGLIPANFLCLMLNLPMTDIEGLIERRVLAAGRTRRGEAVNKQFDDMKNILIIDDSVFHGNSVRAVKQRLESELSGRDYKITYCAVFGPKAEHPDVDVVFEAVPQPRVFQWNLFHHGLLQDCCVDIDGVLCLDPTPEQNDDGEKYREFLLNAVPLNRPTKPIGHLVTSRLEKYRPETEAWLKKWGIEYKSLNMLDLPTKEARQKANAHGSFKAEVYRQKSSMLFIESEHGQAEDIARLSGMPVLCVESQHVFTPNKGDLIAIKQSVKSLPRRIVLMKTPISNKQSMKNFLRSIVGERRYAWMKKAAGRS</sequence>
<dbReference type="Gene3D" id="3.40.50.2020">
    <property type="match status" value="1"/>
</dbReference>